<reference evidence="1" key="2">
    <citation type="submission" date="2025-03" db="EMBL/GenBank/DDBJ databases">
        <authorList>
            <consortium name="ELIXIR-Norway"/>
            <consortium name="Elixir Norway"/>
        </authorList>
    </citation>
    <scope>NUCLEOTIDE SEQUENCE</scope>
</reference>
<accession>A0AC60A4Z1</accession>
<protein>
    <submittedName>
        <fullName evidence="1">Uncharacterized protein</fullName>
    </submittedName>
</protein>
<feature type="non-terminal residue" evidence="1">
    <location>
        <position position="1"/>
    </location>
</feature>
<reference evidence="1" key="1">
    <citation type="submission" date="2023-05" db="EMBL/GenBank/DDBJ databases">
        <authorList>
            <consortium name="ELIXIR-Norway"/>
        </authorList>
    </citation>
    <scope>NUCLEOTIDE SEQUENCE</scope>
</reference>
<name>A0AC60A4Z1_RANTA</name>
<organism evidence="1 2">
    <name type="scientific">Rangifer tarandus platyrhynchus</name>
    <name type="common">Svalbard reindeer</name>
    <dbReference type="NCBI Taxonomy" id="3082113"/>
    <lineage>
        <taxon>Eukaryota</taxon>
        <taxon>Metazoa</taxon>
        <taxon>Chordata</taxon>
        <taxon>Craniata</taxon>
        <taxon>Vertebrata</taxon>
        <taxon>Euteleostomi</taxon>
        <taxon>Mammalia</taxon>
        <taxon>Eutheria</taxon>
        <taxon>Laurasiatheria</taxon>
        <taxon>Artiodactyla</taxon>
        <taxon>Ruminantia</taxon>
        <taxon>Pecora</taxon>
        <taxon>Cervidae</taxon>
        <taxon>Odocoileinae</taxon>
        <taxon>Rangifer</taxon>
    </lineage>
</organism>
<dbReference type="EMBL" id="OX596090">
    <property type="protein sequence ID" value="CAN0542997.1"/>
    <property type="molecule type" value="Genomic_DNA"/>
</dbReference>
<gene>
    <name evidence="1" type="ORF">MRATA1EN22A_LOCUS25612</name>
</gene>
<evidence type="ECO:0000313" key="2">
    <source>
        <dbReference type="Proteomes" id="UP001162501"/>
    </source>
</evidence>
<proteinExistence type="predicted"/>
<evidence type="ECO:0000313" key="1">
    <source>
        <dbReference type="EMBL" id="CAN0542997.1"/>
    </source>
</evidence>
<sequence>GEMLSPRLGDRRRDNSFSGSFSISTGGTATAGAAQAHCAPRSLQFPSPVRGTATVWAAAAGGVLLP</sequence>
<dbReference type="Proteomes" id="UP001162501">
    <property type="component" value="Chromosome 6"/>
</dbReference>